<evidence type="ECO:0008006" key="2">
    <source>
        <dbReference type="Google" id="ProtNLM"/>
    </source>
</evidence>
<sequence>MKWNKLEVKPLPIEEQTEHSYKTMWEGPVPEINEEVLVTVPSCRGGFVDTYTDTWIEYNGEVGFEYTDDNIIYWMEMPKYNGELENE</sequence>
<protein>
    <recommendedName>
        <fullName evidence="2">DUF551 domain-containing protein</fullName>
    </recommendedName>
</protein>
<organism evidence="1">
    <name type="scientific">Siphoviridae sp. ctAFE3</name>
    <dbReference type="NCBI Taxonomy" id="2827796"/>
    <lineage>
        <taxon>Viruses</taxon>
        <taxon>Duplodnaviria</taxon>
        <taxon>Heunggongvirae</taxon>
        <taxon>Uroviricota</taxon>
        <taxon>Caudoviricetes</taxon>
    </lineage>
</organism>
<evidence type="ECO:0000313" key="1">
    <source>
        <dbReference type="EMBL" id="DAF46685.1"/>
    </source>
</evidence>
<reference evidence="1" key="1">
    <citation type="journal article" date="2021" name="Proc. Natl. Acad. Sci. U.S.A.">
        <title>A Catalog of Tens of Thousands of Viruses from Human Metagenomes Reveals Hidden Associations with Chronic Diseases.</title>
        <authorList>
            <person name="Tisza M.J."/>
            <person name="Buck C.B."/>
        </authorList>
    </citation>
    <scope>NUCLEOTIDE SEQUENCE</scope>
    <source>
        <strain evidence="1">CtAFE3</strain>
    </source>
</reference>
<name>A0A8S5S6L9_9CAUD</name>
<dbReference type="EMBL" id="BK032542">
    <property type="protein sequence ID" value="DAF46685.1"/>
    <property type="molecule type" value="Genomic_DNA"/>
</dbReference>
<proteinExistence type="predicted"/>
<accession>A0A8S5S6L9</accession>